<gene>
    <name evidence="1" type="ORF">LRS37_09415</name>
</gene>
<evidence type="ECO:0008006" key="3">
    <source>
        <dbReference type="Google" id="ProtNLM"/>
    </source>
</evidence>
<organism evidence="1 2">
    <name type="scientific">Neobacillus sedimentimangrovi</name>
    <dbReference type="NCBI Taxonomy" id="2699460"/>
    <lineage>
        <taxon>Bacteria</taxon>
        <taxon>Bacillati</taxon>
        <taxon>Bacillota</taxon>
        <taxon>Bacilli</taxon>
        <taxon>Bacillales</taxon>
        <taxon>Bacillaceae</taxon>
        <taxon>Neobacillus</taxon>
    </lineage>
</organism>
<name>A0ABS8QIJ5_9BACI</name>
<sequence length="178" mass="20761">MFDPTAFDNMKVIIEGALYDHEMAGDIIIIDRNDWVNIAKMSRQFNISFTFPQDSERTTSATIELHSGISNLAAELTPESNSGKLSGAFVKLFFTLLHPNETNYYQTIETIILDIWGHSRTITQHVKWNPLNRQETIKNVVTIDFNRMITEEQMEDLLEMTRYMFVTLERLYEFLRAK</sequence>
<keyword evidence="2" id="KW-1185">Reference proteome</keyword>
<dbReference type="RefSeq" id="WP_038535733.1">
    <property type="nucleotide sequence ID" value="NZ_JAJODE010000023.1"/>
</dbReference>
<proteinExistence type="predicted"/>
<protein>
    <recommendedName>
        <fullName evidence="3">Group-specific protein</fullName>
    </recommendedName>
</protein>
<evidence type="ECO:0000313" key="2">
    <source>
        <dbReference type="Proteomes" id="UP001162836"/>
    </source>
</evidence>
<comment type="caution">
    <text evidence="1">The sequence shown here is derived from an EMBL/GenBank/DDBJ whole genome shotgun (WGS) entry which is preliminary data.</text>
</comment>
<evidence type="ECO:0000313" key="1">
    <source>
        <dbReference type="EMBL" id="MCD4839089.1"/>
    </source>
</evidence>
<accession>A0ABS8QIJ5</accession>
<dbReference type="Proteomes" id="UP001162836">
    <property type="component" value="Unassembled WGS sequence"/>
</dbReference>
<reference evidence="1 2" key="1">
    <citation type="journal article" date="2023" name="Antonie Van Leeuwenhoek">
        <title>Unveiling the genomic potential of a novel thermostable glycoside hydrolases producing Neobacillus sedimentimangrovi UE25.</title>
        <authorList>
            <person name="Ejaz U."/>
            <person name="Saleem F."/>
            <person name="Rashid R."/>
            <person name="Hasan K.A."/>
            <person name="Syed M.N."/>
            <person name="Sohail M."/>
        </authorList>
    </citation>
    <scope>NUCLEOTIDE SEQUENCE [LARGE SCALE GENOMIC DNA]</scope>
    <source>
        <strain evidence="1 2">UE25</strain>
    </source>
</reference>
<dbReference type="EMBL" id="JAJODE010000023">
    <property type="protein sequence ID" value="MCD4839089.1"/>
    <property type="molecule type" value="Genomic_DNA"/>
</dbReference>